<dbReference type="InterPro" id="IPR004087">
    <property type="entry name" value="KH_dom"/>
</dbReference>
<feature type="region of interest" description="Disordered" evidence="3">
    <location>
        <begin position="89"/>
        <end position="114"/>
    </location>
</feature>
<keyword evidence="6" id="KW-1185">Reference proteome</keyword>
<dbReference type="SUPFAM" id="SSF54791">
    <property type="entry name" value="Eukaryotic type KH-domain (KH-domain type I)"/>
    <property type="match status" value="4"/>
</dbReference>
<feature type="domain" description="K Homology" evidence="4">
    <location>
        <begin position="415"/>
        <end position="470"/>
    </location>
</feature>
<comment type="caution">
    <text evidence="5">The sequence shown here is derived from an EMBL/GenBank/DDBJ whole genome shotgun (WGS) entry which is preliminary data.</text>
</comment>
<dbReference type="CDD" id="cd22460">
    <property type="entry name" value="KH-I_PEPPER_rpt2_like"/>
    <property type="match status" value="1"/>
</dbReference>
<dbReference type="InterPro" id="IPR036612">
    <property type="entry name" value="KH_dom_type_1_sf"/>
</dbReference>
<dbReference type="Proteomes" id="UP001370490">
    <property type="component" value="Unassembled WGS sequence"/>
</dbReference>
<feature type="domain" description="K Homology" evidence="4">
    <location>
        <begin position="150"/>
        <end position="225"/>
    </location>
</feature>
<evidence type="ECO:0000313" key="6">
    <source>
        <dbReference type="Proteomes" id="UP001370490"/>
    </source>
</evidence>
<keyword evidence="1" id="KW-0677">Repeat</keyword>
<accession>A0AAN8YSC8</accession>
<gene>
    <name evidence="5" type="ORF">RJ641_023224</name>
</gene>
<organism evidence="5 6">
    <name type="scientific">Dillenia turbinata</name>
    <dbReference type="NCBI Taxonomy" id="194707"/>
    <lineage>
        <taxon>Eukaryota</taxon>
        <taxon>Viridiplantae</taxon>
        <taxon>Streptophyta</taxon>
        <taxon>Embryophyta</taxon>
        <taxon>Tracheophyta</taxon>
        <taxon>Spermatophyta</taxon>
        <taxon>Magnoliopsida</taxon>
        <taxon>eudicotyledons</taxon>
        <taxon>Gunneridae</taxon>
        <taxon>Pentapetalae</taxon>
        <taxon>Dilleniales</taxon>
        <taxon>Dilleniaceae</taxon>
        <taxon>Dillenia</taxon>
    </lineage>
</organism>
<evidence type="ECO:0000256" key="2">
    <source>
        <dbReference type="PROSITE-ProRule" id="PRU00117"/>
    </source>
</evidence>
<feature type="domain" description="K Homology" evidence="4">
    <location>
        <begin position="295"/>
        <end position="381"/>
    </location>
</feature>
<dbReference type="AlphaFoldDB" id="A0AAN8YSC8"/>
<feature type="region of interest" description="Disordered" evidence="3">
    <location>
        <begin position="1"/>
        <end position="26"/>
    </location>
</feature>
<feature type="compositionally biased region" description="Low complexity" evidence="3">
    <location>
        <begin position="9"/>
        <end position="21"/>
    </location>
</feature>
<dbReference type="GO" id="GO:0003723">
    <property type="term" value="F:RNA binding"/>
    <property type="evidence" value="ECO:0007669"/>
    <property type="project" value="UniProtKB-UniRule"/>
</dbReference>
<keyword evidence="2" id="KW-0694">RNA-binding</keyword>
<evidence type="ECO:0000313" key="5">
    <source>
        <dbReference type="EMBL" id="KAK6911131.1"/>
    </source>
</evidence>
<reference evidence="5 6" key="1">
    <citation type="submission" date="2023-12" db="EMBL/GenBank/DDBJ databases">
        <title>A high-quality genome assembly for Dillenia turbinata (Dilleniales).</title>
        <authorList>
            <person name="Chanderbali A."/>
        </authorList>
    </citation>
    <scope>NUCLEOTIDE SEQUENCE [LARGE SCALE GENOMIC DNA]</scope>
    <source>
        <strain evidence="5">LSX21</strain>
        <tissue evidence="5">Leaf</tissue>
    </source>
</reference>
<dbReference type="PROSITE" id="PS50084">
    <property type="entry name" value="KH_TYPE_1"/>
    <property type="match status" value="4"/>
</dbReference>
<dbReference type="SMART" id="SM00322">
    <property type="entry name" value="KH"/>
    <property type="match status" value="4"/>
</dbReference>
<protein>
    <submittedName>
        <fullName evidence="5">K Homology domain, type 1</fullName>
    </submittedName>
</protein>
<dbReference type="Gene3D" id="3.30.310.210">
    <property type="match status" value="1"/>
</dbReference>
<evidence type="ECO:0000259" key="4">
    <source>
        <dbReference type="SMART" id="SM00322"/>
    </source>
</evidence>
<dbReference type="EMBL" id="JBAMMX010000028">
    <property type="protein sequence ID" value="KAK6911131.1"/>
    <property type="molecule type" value="Genomic_DNA"/>
</dbReference>
<evidence type="ECO:0000256" key="1">
    <source>
        <dbReference type="ARBA" id="ARBA00022737"/>
    </source>
</evidence>
<dbReference type="PANTHER" id="PTHR10288">
    <property type="entry name" value="KH DOMAIN CONTAINING RNA BINDING PROTEIN"/>
    <property type="match status" value="1"/>
</dbReference>
<dbReference type="CDD" id="cd22459">
    <property type="entry name" value="KH-I_PEPPER_rpt1_like"/>
    <property type="match status" value="2"/>
</dbReference>
<evidence type="ECO:0000256" key="3">
    <source>
        <dbReference type="SAM" id="MobiDB-lite"/>
    </source>
</evidence>
<proteinExistence type="predicted"/>
<dbReference type="Pfam" id="PF00013">
    <property type="entry name" value="KH_1"/>
    <property type="match status" value="4"/>
</dbReference>
<feature type="domain" description="K Homology" evidence="4">
    <location>
        <begin position="32"/>
        <end position="128"/>
    </location>
</feature>
<sequence>MDRPAEPATPSTNTTTSSFSGSKRRYQQSAIPDTVFRILCPATKTGGLIGKGGAIIRQIREETAAKIRIDDAIPGCDERAIVIVARGNNSDAAPDNAGNSNREDGVGGDGGSSSPAQLALVRVFERILKVDEERAGISSESEDKQEGSNSNVVCRLLAPSVQVGSVLGRGGKVVEKIRQESGAQVRVLPKDHIPACAALGDELIQITGNLFAVKKALISVSGCLQDSPRADAANFATAKPSGPMLHVSGMPSQGDPFSQRGFASGHHAMDYHSRGYSSVPGPENAGSLHGTVLEEDVVFRLLCQIDKVGSLIGKGGSIVRALQNETGASIKVAEGTPESDERVVVISAHEACPHFIPVMLFVFDKRLGVALLGWRIMQEATADDLLNSEQNHSPAQDAVIRVHSRIAEIGFEPGAAVVARLLVQSQQIGCLLGKGGNVITEMRRATGASIRIFAKDQVPKCGSQNDEVVQTSNYITSIPTKDHGKPPNALFNSSYLHGYILLGPFDVIHMDNTLDCNMDQE</sequence>
<dbReference type="InterPro" id="IPR004088">
    <property type="entry name" value="KH_dom_type_1"/>
</dbReference>
<dbReference type="Gene3D" id="3.30.1370.10">
    <property type="entry name" value="K Homology domain, type 1"/>
    <property type="match status" value="3"/>
</dbReference>
<name>A0AAN8YSC8_9MAGN</name>